<keyword evidence="4" id="KW-1185">Reference proteome</keyword>
<dbReference type="AlphaFoldDB" id="A0A1G6HCG1"/>
<keyword evidence="1" id="KW-0732">Signal</keyword>
<reference evidence="4" key="1">
    <citation type="submission" date="2016-09" db="EMBL/GenBank/DDBJ databases">
        <authorList>
            <person name="Varghese N."/>
            <person name="Submissions S."/>
        </authorList>
    </citation>
    <scope>NUCLEOTIDE SEQUENCE [LARGE SCALE GENOMIC DNA]</scope>
    <source>
        <strain evidence="4">ANC 4422</strain>
    </source>
</reference>
<sequence length="287" mass="32713">MKKSILTLALFATVSTAFASHQDNVPSIFTAGIIESANATQSRWVKELSGDKEATSIAKKLFVEKFVLQYQSLFQQYKKVDRSQFVAFEEQQLNDTIQAHREASIKQAHVRFGVLNKNKDGKISLKEFQDIGEKSFESFDKNQDGIVNEEDAKLETKKSSMHGGAMFKMAVSIPVATDVNSFIEQQGQGEKYVTLAQFLTEREKQFTDTDTNHDWGLSEEEYVAEFTHRYDQNAAEAKARLNVFYNERFVAIAQGKTQVSQKDVKHFAESVFKYWDKNNNGKIELDE</sequence>
<accession>A0A1G6HCG1</accession>
<feature type="chain" id="PRO_5017433646" evidence="1">
    <location>
        <begin position="20"/>
        <end position="287"/>
    </location>
</feature>
<evidence type="ECO:0000256" key="1">
    <source>
        <dbReference type="SAM" id="SignalP"/>
    </source>
</evidence>
<dbReference type="Proteomes" id="UP000242501">
    <property type="component" value="Unassembled WGS sequence"/>
</dbReference>
<proteinExistence type="predicted"/>
<dbReference type="Pfam" id="PF13202">
    <property type="entry name" value="EF-hand_5"/>
    <property type="match status" value="1"/>
</dbReference>
<dbReference type="PROSITE" id="PS50222">
    <property type="entry name" value="EF_HAND_2"/>
    <property type="match status" value="2"/>
</dbReference>
<feature type="domain" description="EF-hand" evidence="2">
    <location>
        <begin position="103"/>
        <end position="138"/>
    </location>
</feature>
<dbReference type="EMBL" id="FMYL01000005">
    <property type="protein sequence ID" value="SDB92007.1"/>
    <property type="molecule type" value="Genomic_DNA"/>
</dbReference>
<organism evidence="3 4">
    <name type="scientific">Acinetobacter boissieri</name>
    <dbReference type="NCBI Taxonomy" id="1219383"/>
    <lineage>
        <taxon>Bacteria</taxon>
        <taxon>Pseudomonadati</taxon>
        <taxon>Pseudomonadota</taxon>
        <taxon>Gammaproteobacteria</taxon>
        <taxon>Moraxellales</taxon>
        <taxon>Moraxellaceae</taxon>
        <taxon>Acinetobacter</taxon>
    </lineage>
</organism>
<dbReference type="OrthoDB" id="6706523at2"/>
<feature type="domain" description="EF-hand" evidence="2">
    <location>
        <begin position="263"/>
        <end position="287"/>
    </location>
</feature>
<dbReference type="RefSeq" id="WP_092747729.1">
    <property type="nucleotide sequence ID" value="NZ_FMYL01000005.1"/>
</dbReference>
<dbReference type="SUPFAM" id="SSF47473">
    <property type="entry name" value="EF-hand"/>
    <property type="match status" value="1"/>
</dbReference>
<dbReference type="InterPro" id="IPR002048">
    <property type="entry name" value="EF_hand_dom"/>
</dbReference>
<name>A0A1G6HCG1_9GAMM</name>
<evidence type="ECO:0000259" key="2">
    <source>
        <dbReference type="PROSITE" id="PS50222"/>
    </source>
</evidence>
<dbReference type="InterPro" id="IPR011992">
    <property type="entry name" value="EF-hand-dom_pair"/>
</dbReference>
<evidence type="ECO:0000313" key="3">
    <source>
        <dbReference type="EMBL" id="SDB92007.1"/>
    </source>
</evidence>
<protein>
    <submittedName>
        <fullName evidence="3">EF hand</fullName>
    </submittedName>
</protein>
<evidence type="ECO:0000313" key="4">
    <source>
        <dbReference type="Proteomes" id="UP000242501"/>
    </source>
</evidence>
<feature type="signal peptide" evidence="1">
    <location>
        <begin position="1"/>
        <end position="19"/>
    </location>
</feature>
<gene>
    <name evidence="3" type="ORF">SAMN05421733_10517</name>
</gene>
<dbReference type="GO" id="GO:0005509">
    <property type="term" value="F:calcium ion binding"/>
    <property type="evidence" value="ECO:0007669"/>
    <property type="project" value="InterPro"/>
</dbReference>
<dbReference type="Gene3D" id="1.10.238.10">
    <property type="entry name" value="EF-hand"/>
    <property type="match status" value="2"/>
</dbReference>